<dbReference type="Gene3D" id="3.40.50.300">
    <property type="entry name" value="P-loop containing nucleotide triphosphate hydrolases"/>
    <property type="match status" value="2"/>
</dbReference>
<dbReference type="GO" id="GO:0005524">
    <property type="term" value="F:ATP binding"/>
    <property type="evidence" value="ECO:0007669"/>
    <property type="project" value="UniProtKB-KW"/>
</dbReference>
<evidence type="ECO:0000256" key="8">
    <source>
        <dbReference type="ARBA" id="ARBA00022967"/>
    </source>
</evidence>
<dbReference type="CDD" id="cd03216">
    <property type="entry name" value="ABC_Carb_Monos_I"/>
    <property type="match status" value="1"/>
</dbReference>
<keyword evidence="12" id="KW-1185">Reference proteome</keyword>
<name>A0A117MPS4_CHLLI</name>
<dbReference type="RefSeq" id="WP_059138945.1">
    <property type="nucleotide sequence ID" value="NZ_LMBR01000127.1"/>
</dbReference>
<reference evidence="11 12" key="1">
    <citation type="submission" date="2015-10" db="EMBL/GenBank/DDBJ databases">
        <title>Draft Genome Sequence of Chlorobium limicola strain Frasassi Growing under Artificial Lighting in the Frasassi Cave System.</title>
        <authorList>
            <person name="Mansor M."/>
            <person name="Macalady J."/>
        </authorList>
    </citation>
    <scope>NUCLEOTIDE SEQUENCE [LARGE SCALE GENOMIC DNA]</scope>
    <source>
        <strain evidence="11 12">Frasassi</strain>
    </source>
</reference>
<proteinExistence type="predicted"/>
<dbReference type="InterPro" id="IPR050107">
    <property type="entry name" value="ABC_carbohydrate_import_ATPase"/>
</dbReference>
<evidence type="ECO:0000256" key="2">
    <source>
        <dbReference type="ARBA" id="ARBA00022448"/>
    </source>
</evidence>
<dbReference type="SUPFAM" id="SSF52540">
    <property type="entry name" value="P-loop containing nucleoside triphosphate hydrolases"/>
    <property type="match status" value="2"/>
</dbReference>
<dbReference type="PROSITE" id="PS00211">
    <property type="entry name" value="ABC_TRANSPORTER_1"/>
    <property type="match status" value="1"/>
</dbReference>
<keyword evidence="3" id="KW-1003">Cell membrane</keyword>
<organism evidence="11 12">
    <name type="scientific">Chlorobium limicola</name>
    <dbReference type="NCBI Taxonomy" id="1092"/>
    <lineage>
        <taxon>Bacteria</taxon>
        <taxon>Pseudomonadati</taxon>
        <taxon>Chlorobiota</taxon>
        <taxon>Chlorobiia</taxon>
        <taxon>Chlorobiales</taxon>
        <taxon>Chlorobiaceae</taxon>
        <taxon>Chlorobium/Pelodictyon group</taxon>
        <taxon>Chlorobium</taxon>
    </lineage>
</organism>
<dbReference type="InterPro" id="IPR003439">
    <property type="entry name" value="ABC_transporter-like_ATP-bd"/>
</dbReference>
<comment type="caution">
    <text evidence="11">The sequence shown here is derived from an EMBL/GenBank/DDBJ whole genome shotgun (WGS) entry which is preliminary data.</text>
</comment>
<dbReference type="InterPro" id="IPR027417">
    <property type="entry name" value="P-loop_NTPase"/>
</dbReference>
<keyword evidence="9" id="KW-0472">Membrane</keyword>
<evidence type="ECO:0000256" key="4">
    <source>
        <dbReference type="ARBA" id="ARBA00022597"/>
    </source>
</evidence>
<evidence type="ECO:0000256" key="9">
    <source>
        <dbReference type="ARBA" id="ARBA00023136"/>
    </source>
</evidence>
<dbReference type="InterPro" id="IPR017871">
    <property type="entry name" value="ABC_transporter-like_CS"/>
</dbReference>
<dbReference type="GO" id="GO:0005886">
    <property type="term" value="C:plasma membrane"/>
    <property type="evidence" value="ECO:0007669"/>
    <property type="project" value="UniProtKB-SubCell"/>
</dbReference>
<gene>
    <name evidence="11" type="ORF">ASB62_05360</name>
</gene>
<evidence type="ECO:0000256" key="1">
    <source>
        <dbReference type="ARBA" id="ARBA00004202"/>
    </source>
</evidence>
<protein>
    <submittedName>
        <fullName evidence="11">ABC transporter</fullName>
    </submittedName>
</protein>
<accession>A0A117MPS4</accession>
<dbReference type="OrthoDB" id="9801987at2"/>
<sequence length="513" mass="55970">MEPAVRLTGITKKFGSAEANRNVSLSIMQGTIHAIVGENGAGKSTLAKLIYGMYRPDGGTIEINGKAVAFASPGDAIAAGIGMVHQHFMLVPTLTVTENVILGLEKKRLFSQLALKKSGDIIQQLSRKYDFAVDPDALVSALSVGEEQRVEIIKVLYRNAGILILDEPTAVLTPQETDTLFTVLRSLCRAGKTILIITHKLDEVLAVADTVSVMRQGEVTGTLPCRKTTKEELAVMMVGRSVLLRVENPAPSPGKTMLSVENLDYRTDDGRYKLQKLNFSIRAGEIFGIAGVEGNGQSELLSLLWGLNRKSGAISGKILLEGTDITGKTPAAISALGVSLVPEDRLKHAVITAYSVTENMLFGRHRETLFHNRSGFNRKTVNDFARKLRETYDVRCRDLDNQPLAYLSGGNQQKVVVARELERPGLKLLILAQPTRGVDIGAIEMIHRSIIGARDKGAAILLISSELDELIALSTRIGCIYKGSIRRIFTETELSEGREKEHSFEQEIGLNIT</sequence>
<keyword evidence="2" id="KW-0813">Transport</keyword>
<keyword evidence="8" id="KW-1278">Translocase</keyword>
<evidence type="ECO:0000256" key="3">
    <source>
        <dbReference type="ARBA" id="ARBA00022475"/>
    </source>
</evidence>
<keyword evidence="6" id="KW-0547">Nucleotide-binding</keyword>
<dbReference type="CDD" id="cd03215">
    <property type="entry name" value="ABC_Carb_Monos_II"/>
    <property type="match status" value="1"/>
</dbReference>
<dbReference type="PANTHER" id="PTHR43790:SF4">
    <property type="entry name" value="GUANOSINE IMPORT ATP-BINDING PROTEIN NUPO"/>
    <property type="match status" value="1"/>
</dbReference>
<dbReference type="FunFam" id="3.40.50.300:FF:000127">
    <property type="entry name" value="Ribose import ATP-binding protein RbsA"/>
    <property type="match status" value="1"/>
</dbReference>
<evidence type="ECO:0000313" key="11">
    <source>
        <dbReference type="EMBL" id="KUL29125.1"/>
    </source>
</evidence>
<keyword evidence="7" id="KW-0067">ATP-binding</keyword>
<dbReference type="PROSITE" id="PS50893">
    <property type="entry name" value="ABC_TRANSPORTER_2"/>
    <property type="match status" value="2"/>
</dbReference>
<evidence type="ECO:0000259" key="10">
    <source>
        <dbReference type="PROSITE" id="PS50893"/>
    </source>
</evidence>
<feature type="domain" description="ABC transporter" evidence="10">
    <location>
        <begin position="5"/>
        <end position="241"/>
    </location>
</feature>
<evidence type="ECO:0000256" key="7">
    <source>
        <dbReference type="ARBA" id="ARBA00022840"/>
    </source>
</evidence>
<dbReference type="SMART" id="SM00382">
    <property type="entry name" value="AAA"/>
    <property type="match status" value="1"/>
</dbReference>
<keyword evidence="5" id="KW-0677">Repeat</keyword>
<feature type="domain" description="ABC transporter" evidence="10">
    <location>
        <begin position="258"/>
        <end position="507"/>
    </location>
</feature>
<evidence type="ECO:0000256" key="6">
    <source>
        <dbReference type="ARBA" id="ARBA00022741"/>
    </source>
</evidence>
<keyword evidence="4" id="KW-0762">Sugar transport</keyword>
<dbReference type="Pfam" id="PF00005">
    <property type="entry name" value="ABC_tran"/>
    <property type="match status" value="2"/>
</dbReference>
<evidence type="ECO:0000256" key="5">
    <source>
        <dbReference type="ARBA" id="ARBA00022737"/>
    </source>
</evidence>
<dbReference type="EMBL" id="LMBR01000127">
    <property type="protein sequence ID" value="KUL29125.1"/>
    <property type="molecule type" value="Genomic_DNA"/>
</dbReference>
<dbReference type="GO" id="GO:0016887">
    <property type="term" value="F:ATP hydrolysis activity"/>
    <property type="evidence" value="ECO:0007669"/>
    <property type="project" value="InterPro"/>
</dbReference>
<dbReference type="InterPro" id="IPR003593">
    <property type="entry name" value="AAA+_ATPase"/>
</dbReference>
<dbReference type="Proteomes" id="UP000053937">
    <property type="component" value="Unassembled WGS sequence"/>
</dbReference>
<dbReference type="PANTHER" id="PTHR43790">
    <property type="entry name" value="CARBOHYDRATE TRANSPORT ATP-BINDING PROTEIN MG119-RELATED"/>
    <property type="match status" value="1"/>
</dbReference>
<comment type="subcellular location">
    <subcellularLocation>
        <location evidence="1">Cell membrane</location>
        <topology evidence="1">Peripheral membrane protein</topology>
    </subcellularLocation>
</comment>
<dbReference type="AlphaFoldDB" id="A0A117MPS4"/>
<evidence type="ECO:0000313" key="12">
    <source>
        <dbReference type="Proteomes" id="UP000053937"/>
    </source>
</evidence>